<keyword evidence="9 10" id="KW-0472">Membrane</keyword>
<proteinExistence type="predicted"/>
<keyword evidence="7 12" id="KW-0418">Kinase</keyword>
<evidence type="ECO:0000256" key="8">
    <source>
        <dbReference type="ARBA" id="ARBA00022989"/>
    </source>
</evidence>
<dbReference type="Gene3D" id="1.10.287.130">
    <property type="match status" value="1"/>
</dbReference>
<dbReference type="InterPro" id="IPR005467">
    <property type="entry name" value="His_kinase_dom"/>
</dbReference>
<dbReference type="PRINTS" id="PR00344">
    <property type="entry name" value="BCTRLSENSOR"/>
</dbReference>
<dbReference type="SUPFAM" id="SSF55874">
    <property type="entry name" value="ATPase domain of HSP90 chaperone/DNA topoisomerase II/histidine kinase"/>
    <property type="match status" value="1"/>
</dbReference>
<dbReference type="GO" id="GO:0016301">
    <property type="term" value="F:kinase activity"/>
    <property type="evidence" value="ECO:0007669"/>
    <property type="project" value="UniProtKB-KW"/>
</dbReference>
<dbReference type="Pfam" id="PF00512">
    <property type="entry name" value="HisKA"/>
    <property type="match status" value="1"/>
</dbReference>
<dbReference type="SMART" id="SM00387">
    <property type="entry name" value="HATPase_c"/>
    <property type="match status" value="1"/>
</dbReference>
<dbReference type="RefSeq" id="WP_386813014.1">
    <property type="nucleotide sequence ID" value="NZ_JBHTIH010000006.1"/>
</dbReference>
<dbReference type="InterPro" id="IPR050428">
    <property type="entry name" value="TCS_sensor_his_kinase"/>
</dbReference>
<dbReference type="InterPro" id="IPR003661">
    <property type="entry name" value="HisK_dim/P_dom"/>
</dbReference>
<dbReference type="SMART" id="SM00388">
    <property type="entry name" value="HisKA"/>
    <property type="match status" value="1"/>
</dbReference>
<keyword evidence="6 10" id="KW-0812">Transmembrane</keyword>
<comment type="caution">
    <text evidence="12">The sequence shown here is derived from an EMBL/GenBank/DDBJ whole genome shotgun (WGS) entry which is preliminary data.</text>
</comment>
<evidence type="ECO:0000256" key="3">
    <source>
        <dbReference type="ARBA" id="ARBA00012438"/>
    </source>
</evidence>
<dbReference type="PROSITE" id="PS50109">
    <property type="entry name" value="HIS_KIN"/>
    <property type="match status" value="1"/>
</dbReference>
<protein>
    <recommendedName>
        <fullName evidence="3">histidine kinase</fullName>
        <ecNumber evidence="3">2.7.13.3</ecNumber>
    </recommendedName>
</protein>
<evidence type="ECO:0000256" key="6">
    <source>
        <dbReference type="ARBA" id="ARBA00022692"/>
    </source>
</evidence>
<comment type="subcellular location">
    <subcellularLocation>
        <location evidence="2">Membrane</location>
    </subcellularLocation>
</comment>
<evidence type="ECO:0000256" key="2">
    <source>
        <dbReference type="ARBA" id="ARBA00004370"/>
    </source>
</evidence>
<dbReference type="CDD" id="cd00082">
    <property type="entry name" value="HisKA"/>
    <property type="match status" value="1"/>
</dbReference>
<dbReference type="Gene3D" id="3.30.565.10">
    <property type="entry name" value="Histidine kinase-like ATPase, C-terminal domain"/>
    <property type="match status" value="1"/>
</dbReference>
<evidence type="ECO:0000313" key="12">
    <source>
        <dbReference type="EMBL" id="MFD0739977.1"/>
    </source>
</evidence>
<evidence type="ECO:0000256" key="5">
    <source>
        <dbReference type="ARBA" id="ARBA00022679"/>
    </source>
</evidence>
<dbReference type="SUPFAM" id="SSF47384">
    <property type="entry name" value="Homodimeric domain of signal transducing histidine kinase"/>
    <property type="match status" value="1"/>
</dbReference>
<organism evidence="12 13">
    <name type="scientific">Lysobacter koreensis</name>
    <dbReference type="NCBI Taxonomy" id="266122"/>
    <lineage>
        <taxon>Bacteria</taxon>
        <taxon>Pseudomonadati</taxon>
        <taxon>Pseudomonadota</taxon>
        <taxon>Gammaproteobacteria</taxon>
        <taxon>Lysobacterales</taxon>
        <taxon>Lysobacteraceae</taxon>
        <taxon>Lysobacter</taxon>
    </lineage>
</organism>
<gene>
    <name evidence="12" type="ORF">ACFQZQ_11890</name>
</gene>
<evidence type="ECO:0000256" key="10">
    <source>
        <dbReference type="SAM" id="Phobius"/>
    </source>
</evidence>
<dbReference type="EC" id="2.7.13.3" evidence="3"/>
<dbReference type="Proteomes" id="UP001597090">
    <property type="component" value="Unassembled WGS sequence"/>
</dbReference>
<keyword evidence="8 10" id="KW-1133">Transmembrane helix</keyword>
<keyword evidence="13" id="KW-1185">Reference proteome</keyword>
<dbReference type="EMBL" id="JBHTIH010000006">
    <property type="protein sequence ID" value="MFD0739977.1"/>
    <property type="molecule type" value="Genomic_DNA"/>
</dbReference>
<feature type="transmembrane region" description="Helical" evidence="10">
    <location>
        <begin position="12"/>
        <end position="35"/>
    </location>
</feature>
<evidence type="ECO:0000259" key="11">
    <source>
        <dbReference type="PROSITE" id="PS50109"/>
    </source>
</evidence>
<dbReference type="InterPro" id="IPR036890">
    <property type="entry name" value="HATPase_C_sf"/>
</dbReference>
<dbReference type="PANTHER" id="PTHR45436">
    <property type="entry name" value="SENSOR HISTIDINE KINASE YKOH"/>
    <property type="match status" value="1"/>
</dbReference>
<dbReference type="InterPro" id="IPR003594">
    <property type="entry name" value="HATPase_dom"/>
</dbReference>
<feature type="transmembrane region" description="Helical" evidence="10">
    <location>
        <begin position="127"/>
        <end position="150"/>
    </location>
</feature>
<name>A0ABW2YNI7_9GAMM</name>
<evidence type="ECO:0000256" key="7">
    <source>
        <dbReference type="ARBA" id="ARBA00022777"/>
    </source>
</evidence>
<evidence type="ECO:0000256" key="9">
    <source>
        <dbReference type="ARBA" id="ARBA00023136"/>
    </source>
</evidence>
<evidence type="ECO:0000256" key="4">
    <source>
        <dbReference type="ARBA" id="ARBA00022553"/>
    </source>
</evidence>
<evidence type="ECO:0000313" key="13">
    <source>
        <dbReference type="Proteomes" id="UP001597090"/>
    </source>
</evidence>
<keyword evidence="5" id="KW-0808">Transferase</keyword>
<accession>A0ABW2YNI7</accession>
<sequence>MPQGLPRKIKLAFIGQALTATLVIVLGVGLGGLLVRQWLINERMDTEAQAFWDGYRADPAHPLPQGAMMVGYLERPGSSAPALPDGVRELPAGLNSFVAGNRVVYVDRRPEGTLYLLLRPLLLDRGILWTALSAALLSLWVVYLTTWLTYRTSKRLVTPVTWLAHEVSKWDPRAPDAHTLAPANLPDEAGSEVQALSQALSGLAARIGRFVQRERDFTRDASHELRTPLTVIRMATDLLLADPEMSARTQRSLSRIQLAGRDMEMVIDAFLILAREGDIEPVREPFEVRDIVDGEVARVQPLLADKQVELRVVDEGAPCLVAPPQVLRVMLGNLLSNAVNFTQRGQIELRLLPDRIEVHDSGIGMSAEAIAKAFDPFYRADFSRPESKGVGLSIVGRLAERFNWPVSLTSVPGEGTTAVIRFNP</sequence>
<reference evidence="13" key="1">
    <citation type="journal article" date="2019" name="Int. J. Syst. Evol. Microbiol.">
        <title>The Global Catalogue of Microorganisms (GCM) 10K type strain sequencing project: providing services to taxonomists for standard genome sequencing and annotation.</title>
        <authorList>
            <consortium name="The Broad Institute Genomics Platform"/>
            <consortium name="The Broad Institute Genome Sequencing Center for Infectious Disease"/>
            <person name="Wu L."/>
            <person name="Ma J."/>
        </authorList>
    </citation>
    <scope>NUCLEOTIDE SEQUENCE [LARGE SCALE GENOMIC DNA]</scope>
    <source>
        <strain evidence="13">CCUG 55491</strain>
    </source>
</reference>
<dbReference type="PANTHER" id="PTHR45436:SF16">
    <property type="entry name" value="HISTIDINE KINASE"/>
    <property type="match status" value="1"/>
</dbReference>
<dbReference type="Pfam" id="PF02518">
    <property type="entry name" value="HATPase_c"/>
    <property type="match status" value="1"/>
</dbReference>
<evidence type="ECO:0000256" key="1">
    <source>
        <dbReference type="ARBA" id="ARBA00000085"/>
    </source>
</evidence>
<feature type="domain" description="Histidine kinase" evidence="11">
    <location>
        <begin position="220"/>
        <end position="424"/>
    </location>
</feature>
<dbReference type="InterPro" id="IPR004358">
    <property type="entry name" value="Sig_transdc_His_kin-like_C"/>
</dbReference>
<dbReference type="InterPro" id="IPR036097">
    <property type="entry name" value="HisK_dim/P_sf"/>
</dbReference>
<keyword evidence="4" id="KW-0597">Phosphoprotein</keyword>
<comment type="catalytic activity">
    <reaction evidence="1">
        <text>ATP + protein L-histidine = ADP + protein N-phospho-L-histidine.</text>
        <dbReference type="EC" id="2.7.13.3"/>
    </reaction>
</comment>